<feature type="compositionally biased region" description="Low complexity" evidence="9">
    <location>
        <begin position="660"/>
        <end position="672"/>
    </location>
</feature>
<evidence type="ECO:0000313" key="11">
    <source>
        <dbReference type="EMBL" id="KAJ5180273.1"/>
    </source>
</evidence>
<keyword evidence="12" id="KW-1185">Reference proteome</keyword>
<comment type="subcellular location">
    <subcellularLocation>
        <location evidence="1 7">Nucleus</location>
    </subcellularLocation>
</comment>
<dbReference type="GO" id="GO:0005634">
    <property type="term" value="C:nucleus"/>
    <property type="evidence" value="ECO:0007669"/>
    <property type="project" value="UniProtKB-SubCell"/>
</dbReference>
<evidence type="ECO:0000256" key="2">
    <source>
        <dbReference type="ARBA" id="ARBA00008035"/>
    </source>
</evidence>
<dbReference type="OrthoDB" id="435275at2759"/>
<dbReference type="GO" id="GO:0035267">
    <property type="term" value="C:NuA4 histone acetyltransferase complex"/>
    <property type="evidence" value="ECO:0007669"/>
    <property type="project" value="InterPro"/>
</dbReference>
<feature type="compositionally biased region" description="Polar residues" evidence="9">
    <location>
        <begin position="673"/>
        <end position="690"/>
    </location>
</feature>
<reference evidence="11" key="2">
    <citation type="journal article" date="2023" name="IMA Fungus">
        <title>Comparative genomic study of the Penicillium genus elucidates a diverse pangenome and 15 lateral gene transfer events.</title>
        <authorList>
            <person name="Petersen C."/>
            <person name="Sorensen T."/>
            <person name="Nielsen M.R."/>
            <person name="Sondergaard T.E."/>
            <person name="Sorensen J.L."/>
            <person name="Fitzpatrick D.A."/>
            <person name="Frisvad J.C."/>
            <person name="Nielsen K.L."/>
        </authorList>
    </citation>
    <scope>NUCLEOTIDE SEQUENCE</scope>
    <source>
        <strain evidence="11">IBT 21917</strain>
    </source>
</reference>
<comment type="function">
    <text evidence="6">Component of the NuA4 histone acetyltransferase complex which is involved in transcriptional activation of selected genes principally by acetylation of nucleosomal histone H4 and H2A. The NuA4 complex is also involved in DNA repair. Involved in gene silencing by neighboring heterochromatin, blockage of the silencing spreading along the chromosome, and required for cell cycle progression through G2/M.</text>
</comment>
<keyword evidence="5 7" id="KW-0539">Nucleus</keyword>
<comment type="similarity">
    <text evidence="2 7">Belongs to the enhancer of polycomb family.</text>
</comment>
<evidence type="ECO:0000256" key="7">
    <source>
        <dbReference type="RuleBase" id="RU361124"/>
    </source>
</evidence>
<reference evidence="11" key="1">
    <citation type="submission" date="2022-11" db="EMBL/GenBank/DDBJ databases">
        <authorList>
            <person name="Petersen C."/>
        </authorList>
    </citation>
    <scope>NUCLEOTIDE SEQUENCE</scope>
    <source>
        <strain evidence="11">IBT 21917</strain>
    </source>
</reference>
<dbReference type="InterPro" id="IPR019542">
    <property type="entry name" value="Enhancer_polycomb-like_N"/>
</dbReference>
<gene>
    <name evidence="11" type="ORF">N7492_003483</name>
</gene>
<dbReference type="GO" id="GO:0006357">
    <property type="term" value="P:regulation of transcription by RNA polymerase II"/>
    <property type="evidence" value="ECO:0007669"/>
    <property type="project" value="InterPro"/>
</dbReference>
<dbReference type="Pfam" id="PF10513">
    <property type="entry name" value="EPL1"/>
    <property type="match status" value="1"/>
</dbReference>
<evidence type="ECO:0000259" key="10">
    <source>
        <dbReference type="Pfam" id="PF10513"/>
    </source>
</evidence>
<evidence type="ECO:0000256" key="3">
    <source>
        <dbReference type="ARBA" id="ARBA00023015"/>
    </source>
</evidence>
<evidence type="ECO:0000256" key="9">
    <source>
        <dbReference type="SAM" id="MobiDB-lite"/>
    </source>
</evidence>
<keyword evidence="8" id="KW-0175">Coiled coil</keyword>
<evidence type="ECO:0000256" key="5">
    <source>
        <dbReference type="ARBA" id="ARBA00023242"/>
    </source>
</evidence>
<feature type="compositionally biased region" description="Pro residues" evidence="9">
    <location>
        <begin position="56"/>
        <end position="67"/>
    </location>
</feature>
<accession>A0A9W9ILE6</accession>
<feature type="region of interest" description="Disordered" evidence="9">
    <location>
        <begin position="1"/>
        <end position="67"/>
    </location>
</feature>
<protein>
    <recommendedName>
        <fullName evidence="7">Enhancer of polycomb-like protein</fullName>
    </recommendedName>
</protein>
<evidence type="ECO:0000256" key="4">
    <source>
        <dbReference type="ARBA" id="ARBA00023163"/>
    </source>
</evidence>
<dbReference type="InterPro" id="IPR024943">
    <property type="entry name" value="Enhancer_polycomb"/>
</dbReference>
<evidence type="ECO:0000256" key="1">
    <source>
        <dbReference type="ARBA" id="ARBA00004123"/>
    </source>
</evidence>
<dbReference type="AlphaFoldDB" id="A0A9W9ILE6"/>
<feature type="domain" description="Enhancer of polycomb-like N-terminal" evidence="10">
    <location>
        <begin position="124"/>
        <end position="263"/>
    </location>
</feature>
<dbReference type="EMBL" id="JAPQKO010000002">
    <property type="protein sequence ID" value="KAJ5180273.1"/>
    <property type="molecule type" value="Genomic_DNA"/>
</dbReference>
<sequence>MGGGDGRGRGAQKGKRSKFDNAEPRANQIGWTSEPVRAVHAPKTGAHRVTLQRQPIRPPRNPLSPPSISPFPHPFSSRKPVYKNAHDLRYRLIPTFPPSRPWSLPTRASRRYDSVRGPGPDAPKKLTSKASIPIVREHEIDAIDEDLTPGLQQIETGVEKAEESEFHLQVAISRTAQGKANDANIPTPETILSNLRYDELYPPFYQQPTTYIRSSTTVEDCCGCPYNMTEEDDVFLKIFNQKRDRSAQCSEDAFEATMNFFEETAQAKQPFAAVDSPPVLAFSDMQEAMDAAVEDTVKHFAKDIYEHWKSRRTVEGNHMLQPSLKFETGQDTDDSDPYVCFRRREVRQIRKTRGRDAQSAEKLRRLRKELEDARQLVALVHQREIARKEMLAMEKHLFLQRSETKEMKRKLNIKDDDEDFINQRVRNAGLIAFPADADLLKPKKKLLEIPAQRTNAPQLRMPLKAGLQGAEDLQLLEEVQAEKENEILRDIKANIAKHIKWNEGYVDHTRAPLSPSPEKTFDTAAFRPAFTAQLPTPPSSESSGDMDTSLDITSPLVSRDKLASRTMEMHEEPHKMPSFRRRVGRGGRLLIDRRNFASRCKLEMDPLKADRFKFDQEDSDEEPVYDTDGWSIQIMQHRAITMAKAREQAVVAAQAHAQAQAQAARRLQADQQGNPGSNSGPGAVATSTES</sequence>
<evidence type="ECO:0000256" key="8">
    <source>
        <dbReference type="SAM" id="Coils"/>
    </source>
</evidence>
<feature type="region of interest" description="Disordered" evidence="9">
    <location>
        <begin position="660"/>
        <end position="690"/>
    </location>
</feature>
<feature type="coiled-coil region" evidence="8">
    <location>
        <begin position="356"/>
        <end position="383"/>
    </location>
</feature>
<organism evidence="11 12">
    <name type="scientific">Penicillium capsulatum</name>
    <dbReference type="NCBI Taxonomy" id="69766"/>
    <lineage>
        <taxon>Eukaryota</taxon>
        <taxon>Fungi</taxon>
        <taxon>Dikarya</taxon>
        <taxon>Ascomycota</taxon>
        <taxon>Pezizomycotina</taxon>
        <taxon>Eurotiomycetes</taxon>
        <taxon>Eurotiomycetidae</taxon>
        <taxon>Eurotiales</taxon>
        <taxon>Aspergillaceae</taxon>
        <taxon>Penicillium</taxon>
    </lineage>
</organism>
<comment type="caution">
    <text evidence="11">The sequence shown here is derived from an EMBL/GenBank/DDBJ whole genome shotgun (WGS) entry which is preliminary data.</text>
</comment>
<evidence type="ECO:0000256" key="6">
    <source>
        <dbReference type="ARBA" id="ARBA00025513"/>
    </source>
</evidence>
<dbReference type="PANTHER" id="PTHR14898">
    <property type="entry name" value="ENHANCER OF POLYCOMB"/>
    <property type="match status" value="1"/>
</dbReference>
<keyword evidence="3 7" id="KW-0805">Transcription regulation</keyword>
<dbReference type="Proteomes" id="UP001146351">
    <property type="component" value="Unassembled WGS sequence"/>
</dbReference>
<keyword evidence="4 7" id="KW-0804">Transcription</keyword>
<proteinExistence type="inferred from homology"/>
<evidence type="ECO:0000313" key="12">
    <source>
        <dbReference type="Proteomes" id="UP001146351"/>
    </source>
</evidence>
<name>A0A9W9ILE6_9EURO</name>